<dbReference type="EMBL" id="KZ305022">
    <property type="protein sequence ID" value="PIA57922.1"/>
    <property type="molecule type" value="Genomic_DNA"/>
</dbReference>
<feature type="region of interest" description="Disordered" evidence="1">
    <location>
        <begin position="28"/>
        <end position="48"/>
    </location>
</feature>
<protein>
    <submittedName>
        <fullName evidence="2">Uncharacterized protein</fullName>
    </submittedName>
</protein>
<keyword evidence="3" id="KW-1185">Reference proteome</keyword>
<dbReference type="Proteomes" id="UP000230069">
    <property type="component" value="Unassembled WGS sequence"/>
</dbReference>
<evidence type="ECO:0000313" key="3">
    <source>
        <dbReference type="Proteomes" id="UP000230069"/>
    </source>
</evidence>
<reference evidence="2 3" key="1">
    <citation type="submission" date="2017-09" db="EMBL/GenBank/DDBJ databases">
        <title>WGS assembly of Aquilegia coerulea Goldsmith.</title>
        <authorList>
            <person name="Hodges S."/>
            <person name="Kramer E."/>
            <person name="Nordborg M."/>
            <person name="Tomkins J."/>
            <person name="Borevitz J."/>
            <person name="Derieg N."/>
            <person name="Yan J."/>
            <person name="Mihaltcheva S."/>
            <person name="Hayes R.D."/>
            <person name="Rokhsar D."/>
        </authorList>
    </citation>
    <scope>NUCLEOTIDE SEQUENCE [LARGE SCALE GENOMIC DNA]</scope>
    <source>
        <strain evidence="3">cv. Goldsmith</strain>
    </source>
</reference>
<proteinExistence type="predicted"/>
<gene>
    <name evidence="2" type="ORF">AQUCO_00500087v1</name>
</gene>
<dbReference type="AlphaFoldDB" id="A0A2G5EQ97"/>
<accession>A0A2G5EQ97</accession>
<evidence type="ECO:0000256" key="1">
    <source>
        <dbReference type="SAM" id="MobiDB-lite"/>
    </source>
</evidence>
<dbReference type="InParanoid" id="A0A2G5EQ97"/>
<sequence>MGNCLRHKSSSWKADDMDTSSLSVTSKHGLLDKAGRNSDAEEESLIDEQRKVPSSTAVKIKITKKQLEELLGRADVQSLSIEQVLTQLMNISDVESQAQPWKPVLQSIPEMDSVYH</sequence>
<name>A0A2G5EQ97_AQUCA</name>
<feature type="region of interest" description="Disordered" evidence="1">
    <location>
        <begin position="1"/>
        <end position="20"/>
    </location>
</feature>
<feature type="compositionally biased region" description="Basic residues" evidence="1">
    <location>
        <begin position="1"/>
        <end position="10"/>
    </location>
</feature>
<dbReference type="PANTHER" id="PTHR33647">
    <property type="entry name" value="OS01G0793900 PROTEIN"/>
    <property type="match status" value="1"/>
</dbReference>
<feature type="compositionally biased region" description="Basic and acidic residues" evidence="1">
    <location>
        <begin position="29"/>
        <end position="39"/>
    </location>
</feature>
<dbReference type="PANTHER" id="PTHR33647:SF5">
    <property type="entry name" value="OS01G0793900 PROTEIN"/>
    <property type="match status" value="1"/>
</dbReference>
<organism evidence="2 3">
    <name type="scientific">Aquilegia coerulea</name>
    <name type="common">Rocky mountain columbine</name>
    <dbReference type="NCBI Taxonomy" id="218851"/>
    <lineage>
        <taxon>Eukaryota</taxon>
        <taxon>Viridiplantae</taxon>
        <taxon>Streptophyta</taxon>
        <taxon>Embryophyta</taxon>
        <taxon>Tracheophyta</taxon>
        <taxon>Spermatophyta</taxon>
        <taxon>Magnoliopsida</taxon>
        <taxon>Ranunculales</taxon>
        <taxon>Ranunculaceae</taxon>
        <taxon>Thalictroideae</taxon>
        <taxon>Aquilegia</taxon>
    </lineage>
</organism>
<dbReference type="OrthoDB" id="610799at2759"/>
<evidence type="ECO:0000313" key="2">
    <source>
        <dbReference type="EMBL" id="PIA57922.1"/>
    </source>
</evidence>